<protein>
    <recommendedName>
        <fullName evidence="4">Lipoprotein</fullName>
    </recommendedName>
</protein>
<evidence type="ECO:0000256" key="1">
    <source>
        <dbReference type="SAM" id="MobiDB-lite"/>
    </source>
</evidence>
<sequence length="275" mass="30238">MRRPEIHRLTALVAVTATVLCGCDNTTVGQSPKQPERWPAILADSTFVWSAEPGIDLLTQPIVAVRAYSESLVLAEITGSNDYLYPGFDHAVKSEKPADYSHYSLHLWPELSYPKKDPEVGSSRQHVLRVAQDGQDVSVVMCTWDWGLAVEKPSGLYATLGSWRPPSADIGVQLLRLEAPAGSPVPDMPPQNGPSRYPSTDVFGQWRIVGRLSRSAPSDTLGPGTQWPEYHQDLDACQALAPDTVERREYLTTGEHPKSDFPTLPSVPGWPVETQ</sequence>
<dbReference type="EMBL" id="AP022596">
    <property type="protein sequence ID" value="BBY63461.1"/>
    <property type="molecule type" value="Genomic_DNA"/>
</dbReference>
<evidence type="ECO:0008006" key="4">
    <source>
        <dbReference type="Google" id="ProtNLM"/>
    </source>
</evidence>
<evidence type="ECO:0000313" key="3">
    <source>
        <dbReference type="Proteomes" id="UP000467148"/>
    </source>
</evidence>
<feature type="region of interest" description="Disordered" evidence="1">
    <location>
        <begin position="248"/>
        <end position="275"/>
    </location>
</feature>
<dbReference type="PROSITE" id="PS51257">
    <property type="entry name" value="PROKAR_LIPOPROTEIN"/>
    <property type="match status" value="1"/>
</dbReference>
<reference evidence="2 3" key="1">
    <citation type="journal article" date="2019" name="Emerg. Microbes Infect.">
        <title>Comprehensive subspecies identification of 175 nontuberculous mycobacteria species based on 7547 genomic profiles.</title>
        <authorList>
            <person name="Matsumoto Y."/>
            <person name="Kinjo T."/>
            <person name="Motooka D."/>
            <person name="Nabeya D."/>
            <person name="Jung N."/>
            <person name="Uechi K."/>
            <person name="Horii T."/>
            <person name="Iida T."/>
            <person name="Fujita J."/>
            <person name="Nakamura S."/>
        </authorList>
    </citation>
    <scope>NUCLEOTIDE SEQUENCE [LARGE SCALE GENOMIC DNA]</scope>
    <source>
        <strain evidence="2 3">JCM 30396</strain>
    </source>
</reference>
<gene>
    <name evidence="2" type="ORF">MHEL_17040</name>
</gene>
<name>A0A7I7T4M9_9MYCO</name>
<organism evidence="2 3">
    <name type="scientific">Mycolicibacterium helvum</name>
    <dbReference type="NCBI Taxonomy" id="1534349"/>
    <lineage>
        <taxon>Bacteria</taxon>
        <taxon>Bacillati</taxon>
        <taxon>Actinomycetota</taxon>
        <taxon>Actinomycetes</taxon>
        <taxon>Mycobacteriales</taxon>
        <taxon>Mycobacteriaceae</taxon>
        <taxon>Mycolicibacterium</taxon>
    </lineage>
</organism>
<proteinExistence type="predicted"/>
<dbReference type="AlphaFoldDB" id="A0A7I7T4M9"/>
<evidence type="ECO:0000313" key="2">
    <source>
        <dbReference type="EMBL" id="BBY63461.1"/>
    </source>
</evidence>
<dbReference type="Proteomes" id="UP000467148">
    <property type="component" value="Chromosome"/>
</dbReference>
<feature type="compositionally biased region" description="Basic and acidic residues" evidence="1">
    <location>
        <begin position="248"/>
        <end position="259"/>
    </location>
</feature>
<accession>A0A7I7T4M9</accession>
<dbReference type="KEGG" id="mhev:MHEL_17040"/>
<keyword evidence="3" id="KW-1185">Reference proteome</keyword>